<dbReference type="EMBL" id="JAWJWE010000002">
    <property type="protein sequence ID" value="KAK6643540.1"/>
    <property type="molecule type" value="Genomic_DNA"/>
</dbReference>
<reference evidence="1 2" key="1">
    <citation type="submission" date="2023-10" db="EMBL/GenBank/DDBJ databases">
        <title>Genomes of two closely related lineages of the louse Polyplax serrata with different host specificities.</title>
        <authorList>
            <person name="Martinu J."/>
            <person name="Tarabai H."/>
            <person name="Stefka J."/>
            <person name="Hypsa V."/>
        </authorList>
    </citation>
    <scope>NUCLEOTIDE SEQUENCE [LARGE SCALE GENOMIC DNA]</scope>
    <source>
        <strain evidence="1">HR10_N</strain>
    </source>
</reference>
<name>A0AAN8XMW5_POLSC</name>
<dbReference type="Proteomes" id="UP001372834">
    <property type="component" value="Unassembled WGS sequence"/>
</dbReference>
<evidence type="ECO:0000313" key="2">
    <source>
        <dbReference type="Proteomes" id="UP001372834"/>
    </source>
</evidence>
<accession>A0AAN8XMW5</accession>
<protein>
    <submittedName>
        <fullName evidence="1">Uncharacterized protein</fullName>
    </submittedName>
</protein>
<proteinExistence type="predicted"/>
<comment type="caution">
    <text evidence="1">The sequence shown here is derived from an EMBL/GenBank/DDBJ whole genome shotgun (WGS) entry which is preliminary data.</text>
</comment>
<dbReference type="AlphaFoldDB" id="A0AAN8XMW5"/>
<organism evidence="1 2">
    <name type="scientific">Polyplax serrata</name>
    <name type="common">Common mouse louse</name>
    <dbReference type="NCBI Taxonomy" id="468196"/>
    <lineage>
        <taxon>Eukaryota</taxon>
        <taxon>Metazoa</taxon>
        <taxon>Ecdysozoa</taxon>
        <taxon>Arthropoda</taxon>
        <taxon>Hexapoda</taxon>
        <taxon>Insecta</taxon>
        <taxon>Pterygota</taxon>
        <taxon>Neoptera</taxon>
        <taxon>Paraneoptera</taxon>
        <taxon>Psocodea</taxon>
        <taxon>Troctomorpha</taxon>
        <taxon>Phthiraptera</taxon>
        <taxon>Anoplura</taxon>
        <taxon>Polyplacidae</taxon>
        <taxon>Polyplax</taxon>
    </lineage>
</organism>
<sequence>MFHDSNCDTCKEENWSKSFDFLQFLMQSLPLLSRFVVICYSLGNHKNSEFDEVSSATSCQPLTKSRNFEEKILVDYERARQTLLFEGDGNIRKTKEIETKEKKELRCKCVVLPF</sequence>
<evidence type="ECO:0000313" key="1">
    <source>
        <dbReference type="EMBL" id="KAK6643540.1"/>
    </source>
</evidence>
<gene>
    <name evidence="1" type="ORF">RUM43_005050</name>
</gene>